<gene>
    <name evidence="3" type="ORF">OSJNBa0017N10.2</name>
    <name evidence="2" type="ORF">OSJNBa0064I23.32</name>
</gene>
<proteinExistence type="predicted"/>
<organism evidence="3 4">
    <name type="scientific">Oryza sativa subsp. japonica</name>
    <name type="common">Rice</name>
    <dbReference type="NCBI Taxonomy" id="39947"/>
    <lineage>
        <taxon>Eukaryota</taxon>
        <taxon>Viridiplantae</taxon>
        <taxon>Streptophyta</taxon>
        <taxon>Embryophyta</taxon>
        <taxon>Tracheophyta</taxon>
        <taxon>Spermatophyta</taxon>
        <taxon>Magnoliopsida</taxon>
        <taxon>Liliopsida</taxon>
        <taxon>Poales</taxon>
        <taxon>Poaceae</taxon>
        <taxon>BOP clade</taxon>
        <taxon>Oryzoideae</taxon>
        <taxon>Oryzeae</taxon>
        <taxon>Oryzinae</taxon>
        <taxon>Oryza</taxon>
        <taxon>Oryza sativa</taxon>
    </lineage>
</organism>
<feature type="region of interest" description="Disordered" evidence="1">
    <location>
        <begin position="65"/>
        <end position="84"/>
    </location>
</feature>
<protein>
    <submittedName>
        <fullName evidence="3">Uncharacterized protein</fullName>
    </submittedName>
</protein>
<dbReference type="AlphaFoldDB" id="Q69JB9"/>
<accession>Q69JB9</accession>
<evidence type="ECO:0000256" key="1">
    <source>
        <dbReference type="SAM" id="MobiDB-lite"/>
    </source>
</evidence>
<dbReference type="Proteomes" id="UP000000763">
    <property type="component" value="Chromosome 9"/>
</dbReference>
<feature type="compositionally biased region" description="Polar residues" evidence="1">
    <location>
        <begin position="103"/>
        <end position="120"/>
    </location>
</feature>
<feature type="compositionally biased region" description="Basic and acidic residues" evidence="1">
    <location>
        <begin position="121"/>
        <end position="133"/>
    </location>
</feature>
<reference evidence="4" key="3">
    <citation type="journal article" date="2005" name="Nature">
        <title>The map-based sequence of the rice genome.</title>
        <authorList>
            <consortium name="International rice genome sequencing project (IRGSP)"/>
            <person name="Matsumoto T."/>
            <person name="Wu J."/>
            <person name="Kanamori H."/>
            <person name="Katayose Y."/>
            <person name="Fujisawa M."/>
            <person name="Namiki N."/>
            <person name="Mizuno H."/>
            <person name="Yamamoto K."/>
            <person name="Antonio B.A."/>
            <person name="Baba T."/>
            <person name="Sakata K."/>
            <person name="Nagamura Y."/>
            <person name="Aoki H."/>
            <person name="Arikawa K."/>
            <person name="Arita K."/>
            <person name="Bito T."/>
            <person name="Chiden Y."/>
            <person name="Fujitsuka N."/>
            <person name="Fukunaka R."/>
            <person name="Hamada M."/>
            <person name="Harada C."/>
            <person name="Hayashi A."/>
            <person name="Hijishita S."/>
            <person name="Honda M."/>
            <person name="Hosokawa S."/>
            <person name="Ichikawa Y."/>
            <person name="Idonuma A."/>
            <person name="Iijima M."/>
            <person name="Ikeda M."/>
            <person name="Ikeno M."/>
            <person name="Ito K."/>
            <person name="Ito S."/>
            <person name="Ito T."/>
            <person name="Ito Y."/>
            <person name="Ito Y."/>
            <person name="Iwabuchi A."/>
            <person name="Kamiya K."/>
            <person name="Karasawa W."/>
            <person name="Kurita K."/>
            <person name="Katagiri S."/>
            <person name="Kikuta A."/>
            <person name="Kobayashi H."/>
            <person name="Kobayashi N."/>
            <person name="Machita K."/>
            <person name="Maehara T."/>
            <person name="Masukawa M."/>
            <person name="Mizubayashi T."/>
            <person name="Mukai Y."/>
            <person name="Nagasaki H."/>
            <person name="Nagata Y."/>
            <person name="Naito S."/>
            <person name="Nakashima M."/>
            <person name="Nakama Y."/>
            <person name="Nakamichi Y."/>
            <person name="Nakamura M."/>
            <person name="Meguro A."/>
            <person name="Negishi M."/>
            <person name="Ohta I."/>
            <person name="Ohta T."/>
            <person name="Okamoto M."/>
            <person name="Ono N."/>
            <person name="Saji S."/>
            <person name="Sakaguchi M."/>
            <person name="Sakai K."/>
            <person name="Shibata M."/>
            <person name="Shimokawa T."/>
            <person name="Song J."/>
            <person name="Takazaki Y."/>
            <person name="Terasawa K."/>
            <person name="Tsugane M."/>
            <person name="Tsuji K."/>
            <person name="Ueda S."/>
            <person name="Waki K."/>
            <person name="Yamagata H."/>
            <person name="Yamamoto M."/>
            <person name="Yamamoto S."/>
            <person name="Yamane H."/>
            <person name="Yoshiki S."/>
            <person name="Yoshihara R."/>
            <person name="Yukawa K."/>
            <person name="Zhong H."/>
            <person name="Yano M."/>
            <person name="Yuan Q."/>
            <person name="Ouyang S."/>
            <person name="Liu J."/>
            <person name="Jones K.M."/>
            <person name="Gansberger K."/>
            <person name="Moffat K."/>
            <person name="Hill J."/>
            <person name="Bera J."/>
            <person name="Fadrosh D."/>
            <person name="Jin S."/>
            <person name="Johri S."/>
            <person name="Kim M."/>
            <person name="Overton L."/>
            <person name="Reardon M."/>
            <person name="Tsitrin T."/>
            <person name="Vuong H."/>
            <person name="Weaver B."/>
            <person name="Ciecko A."/>
            <person name="Tallon L."/>
            <person name="Jackson J."/>
            <person name="Pai G."/>
            <person name="Aken S.V."/>
            <person name="Utterback T."/>
            <person name="Reidmuller S."/>
            <person name="Feldblyum T."/>
            <person name="Hsiao J."/>
            <person name="Zismann V."/>
            <person name="Iobst S."/>
            <person name="de Vazeille A.R."/>
            <person name="Buell C.R."/>
            <person name="Ying K."/>
            <person name="Li Y."/>
            <person name="Lu T."/>
            <person name="Huang Y."/>
            <person name="Zhao Q."/>
            <person name="Feng Q."/>
            <person name="Zhang L."/>
            <person name="Zhu J."/>
            <person name="Weng Q."/>
            <person name="Mu J."/>
            <person name="Lu Y."/>
            <person name="Fan D."/>
            <person name="Liu Y."/>
            <person name="Guan J."/>
            <person name="Zhang Y."/>
            <person name="Yu S."/>
            <person name="Liu X."/>
            <person name="Zhang Y."/>
            <person name="Hong G."/>
            <person name="Han B."/>
            <person name="Choisne N."/>
            <person name="Demange N."/>
            <person name="Orjeda G."/>
            <person name="Samain S."/>
            <person name="Cattolico L."/>
            <person name="Pelletier E."/>
            <person name="Couloux A."/>
            <person name="Segurens B."/>
            <person name="Wincker P."/>
            <person name="D'Hont A."/>
            <person name="Scarpelli C."/>
            <person name="Weissenbach J."/>
            <person name="Salanoubat M."/>
            <person name="Quetier F."/>
            <person name="Yu Y."/>
            <person name="Kim H.R."/>
            <person name="Rambo T."/>
            <person name="Currie J."/>
            <person name="Collura K."/>
            <person name="Luo M."/>
            <person name="Yang T."/>
            <person name="Ammiraju J.S.S."/>
            <person name="Engler F."/>
            <person name="Soderlund C."/>
            <person name="Wing R.A."/>
            <person name="Palmer L.E."/>
            <person name="de la Bastide M."/>
            <person name="Spiegel L."/>
            <person name="Nascimento L."/>
            <person name="Zutavern T."/>
            <person name="O'Shaughnessy A."/>
            <person name="Dike S."/>
            <person name="Dedhia N."/>
            <person name="Preston R."/>
            <person name="Balija V."/>
            <person name="McCombie W.R."/>
            <person name="Chow T."/>
            <person name="Chen H."/>
            <person name="Chung M."/>
            <person name="Chen C."/>
            <person name="Shaw J."/>
            <person name="Wu H."/>
            <person name="Hsiao K."/>
            <person name="Chao Y."/>
            <person name="Chu M."/>
            <person name="Cheng C."/>
            <person name="Hour A."/>
            <person name="Lee P."/>
            <person name="Lin S."/>
            <person name="Lin Y."/>
            <person name="Liou J."/>
            <person name="Liu S."/>
            <person name="Hsing Y."/>
            <person name="Raghuvanshi S."/>
            <person name="Mohanty A."/>
            <person name="Bharti A.K."/>
            <person name="Gaur A."/>
            <person name="Gupta V."/>
            <person name="Kumar D."/>
            <person name="Ravi V."/>
            <person name="Vij S."/>
            <person name="Kapur A."/>
            <person name="Khurana P."/>
            <person name="Khurana P."/>
            <person name="Khurana J.P."/>
            <person name="Tyagi A.K."/>
            <person name="Gaikwad K."/>
            <person name="Singh A."/>
            <person name="Dalal V."/>
            <person name="Srivastava S."/>
            <person name="Dixit A."/>
            <person name="Pal A.K."/>
            <person name="Ghazi I.A."/>
            <person name="Yadav M."/>
            <person name="Pandit A."/>
            <person name="Bhargava A."/>
            <person name="Sureshbabu K."/>
            <person name="Batra K."/>
            <person name="Sharma T.R."/>
            <person name="Mohapatra T."/>
            <person name="Singh N.K."/>
            <person name="Messing J."/>
            <person name="Nelson A.B."/>
            <person name="Fuks G."/>
            <person name="Kavchok S."/>
            <person name="Keizer G."/>
            <person name="Linton E."/>
            <person name="Llaca V."/>
            <person name="Song R."/>
            <person name="Tanyolac B."/>
            <person name="Young S."/>
            <person name="Ho-Il K."/>
            <person name="Hahn J.H."/>
            <person name="Sangsakoo G."/>
            <person name="Vanavichit A."/>
            <person name="de Mattos Luiz.A.T."/>
            <person name="Zimmer P.D."/>
            <person name="Malone G."/>
            <person name="Dellagostin O."/>
            <person name="de Oliveira A.C."/>
            <person name="Bevan M."/>
            <person name="Bancroft I."/>
            <person name="Minx P."/>
            <person name="Cordum H."/>
            <person name="Wilson R."/>
            <person name="Cheng Z."/>
            <person name="Jin W."/>
            <person name="Jiang J."/>
            <person name="Leong S.A."/>
            <person name="Iwama H."/>
            <person name="Gojobori T."/>
            <person name="Itoh T."/>
            <person name="Niimura Y."/>
            <person name="Fujii Y."/>
            <person name="Habara T."/>
            <person name="Sakai H."/>
            <person name="Sato Y."/>
            <person name="Wilson G."/>
            <person name="Kumar K."/>
            <person name="McCouch S."/>
            <person name="Juretic N."/>
            <person name="Hoen D."/>
            <person name="Wright S."/>
            <person name="Bruskiewich R."/>
            <person name="Bureau T."/>
            <person name="Miyao A."/>
            <person name="Hirochika H."/>
            <person name="Nishikawa T."/>
            <person name="Kadowaki K."/>
            <person name="Sugiura M."/>
            <person name="Burr B."/>
            <person name="Sasaki T."/>
        </authorList>
    </citation>
    <scope>NUCLEOTIDE SEQUENCE [LARGE SCALE GENOMIC DNA]</scope>
    <source>
        <strain evidence="4">cv. Nipponbare</strain>
    </source>
</reference>
<sequence length="133" mass="14415">MYRHAYMETACRPVPPHLNHHVRLGGCHHRGATPTHVPYTRAGAVPPAIPRGVDHATLLLEGYGRHPSHHSRSTSMLASRGAPPHHYPEGAVVCRCIVPVLNGPSSSHARGSPAGAQSASRIERREERDGGRR</sequence>
<dbReference type="EMBL" id="AP006235">
    <property type="protein sequence ID" value="BAD36699.1"/>
    <property type="molecule type" value="Genomic_DNA"/>
</dbReference>
<evidence type="ECO:0000313" key="4">
    <source>
        <dbReference type="Proteomes" id="UP000000763"/>
    </source>
</evidence>
<evidence type="ECO:0000313" key="2">
    <source>
        <dbReference type="EMBL" id="BAD36513.1"/>
    </source>
</evidence>
<name>Q69JB9_ORYSJ</name>
<evidence type="ECO:0000313" key="3">
    <source>
        <dbReference type="EMBL" id="BAD36699.1"/>
    </source>
</evidence>
<reference evidence="3" key="2">
    <citation type="submission" date="2003-02" db="EMBL/GenBank/DDBJ databases">
        <title>Oryza sativa nipponbare(GA3) genomic DNA, chromosome 9, BAC clone:OSJNBa0017N10.</title>
        <authorList>
            <person name="Sasaki T."/>
            <person name="Matsumoto T."/>
            <person name="Katayose Y."/>
        </authorList>
    </citation>
    <scope>NUCLEOTIDE SEQUENCE</scope>
</reference>
<reference evidence="2" key="1">
    <citation type="submission" date="2002-11" db="EMBL/GenBank/DDBJ databases">
        <title>Oryza sativa nipponbare(GA3) genomic DNA, chromosome 9, BAC clone:OSJNBa0064I23.</title>
        <authorList>
            <person name="Sasaki T."/>
            <person name="Matsumoto T."/>
            <person name="Katayose Y."/>
        </authorList>
    </citation>
    <scope>NUCLEOTIDE SEQUENCE</scope>
</reference>
<dbReference type="EMBL" id="AP005912">
    <property type="protein sequence ID" value="BAD36513.1"/>
    <property type="molecule type" value="Genomic_DNA"/>
</dbReference>
<feature type="region of interest" description="Disordered" evidence="1">
    <location>
        <begin position="103"/>
        <end position="133"/>
    </location>
</feature>
<reference evidence="4" key="4">
    <citation type="journal article" date="2008" name="Nucleic Acids Res.">
        <title>The rice annotation project database (RAP-DB): 2008 update.</title>
        <authorList>
            <consortium name="The rice annotation project (RAP)"/>
        </authorList>
    </citation>
    <scope>GENOME REANNOTATION</scope>
    <source>
        <strain evidence="4">cv. Nipponbare</strain>
    </source>
</reference>